<keyword evidence="1" id="KW-0732">Signal</keyword>
<organism evidence="2">
    <name type="scientific">Corethron hystrix</name>
    <dbReference type="NCBI Taxonomy" id="216773"/>
    <lineage>
        <taxon>Eukaryota</taxon>
        <taxon>Sar</taxon>
        <taxon>Stramenopiles</taxon>
        <taxon>Ochrophyta</taxon>
        <taxon>Bacillariophyta</taxon>
        <taxon>Coscinodiscophyceae</taxon>
        <taxon>Corethrophycidae</taxon>
        <taxon>Corethrales</taxon>
        <taxon>Corethraceae</taxon>
        <taxon>Corethron</taxon>
    </lineage>
</organism>
<feature type="chain" id="PRO_5030834451" evidence="1">
    <location>
        <begin position="17"/>
        <end position="347"/>
    </location>
</feature>
<protein>
    <submittedName>
        <fullName evidence="2">Uncharacterized protein</fullName>
    </submittedName>
</protein>
<dbReference type="Gene3D" id="3.40.50.1240">
    <property type="entry name" value="Phosphoglycerate mutase-like"/>
    <property type="match status" value="1"/>
</dbReference>
<dbReference type="EMBL" id="HBFR01027202">
    <property type="protein sequence ID" value="CAD8892440.1"/>
    <property type="molecule type" value="Transcribed_RNA"/>
</dbReference>
<dbReference type="SUPFAM" id="SSF53254">
    <property type="entry name" value="Phosphoglycerate mutase-like"/>
    <property type="match status" value="1"/>
</dbReference>
<sequence length="347" mass="38856">MSISFYGMLAIIIACAALVYKHLEQCLYKINLFVEGLKYMALSKDKKWRKPLDPSQFSDAFAPEKVQRKTFVFVRHGESAWNDVFNKGPRPLGRFLLGYGPTMAWALGYELYLFLSGAPDSLFYDSPLSPEGLDQVHRLGRFLAVPPPAVGREKELLALVRGDEGAPTSMLLASNLRRAVSTVAAAFSERIARKGDKIVLHSDLQEISRNVDALSIIPPDGPVEPSFLEKNSTVCDFAAIFAKNVENRSALNRGNKPLNSNGLQRMRSFCDYAFGLEEEALIIGGHSLWFREFFRTFLPYDTQHVSKRRKLVNAGCVTFTVLRGERENGALVYMIDPKSIEVIYGGF</sequence>
<gene>
    <name evidence="2" type="ORF">CHYS00102_LOCUS19648</name>
</gene>
<evidence type="ECO:0000256" key="1">
    <source>
        <dbReference type="SAM" id="SignalP"/>
    </source>
</evidence>
<dbReference type="AlphaFoldDB" id="A0A7S1BQA6"/>
<evidence type="ECO:0000313" key="2">
    <source>
        <dbReference type="EMBL" id="CAD8892440.1"/>
    </source>
</evidence>
<name>A0A7S1BQA6_9STRA</name>
<accession>A0A7S1BQA6</accession>
<dbReference type="InterPro" id="IPR029033">
    <property type="entry name" value="His_PPase_superfam"/>
</dbReference>
<proteinExistence type="predicted"/>
<feature type="signal peptide" evidence="1">
    <location>
        <begin position="1"/>
        <end position="16"/>
    </location>
</feature>
<reference evidence="2" key="1">
    <citation type="submission" date="2021-01" db="EMBL/GenBank/DDBJ databases">
        <authorList>
            <person name="Corre E."/>
            <person name="Pelletier E."/>
            <person name="Niang G."/>
            <person name="Scheremetjew M."/>
            <person name="Finn R."/>
            <person name="Kale V."/>
            <person name="Holt S."/>
            <person name="Cochrane G."/>
            <person name="Meng A."/>
            <person name="Brown T."/>
            <person name="Cohen L."/>
        </authorList>
    </citation>
    <scope>NUCLEOTIDE SEQUENCE</scope>
    <source>
        <strain evidence="2">308</strain>
    </source>
</reference>